<dbReference type="InterPro" id="IPR057668">
    <property type="entry name" value="E2_Ub-conjug_enz_C"/>
</dbReference>
<dbReference type="AlphaFoldDB" id="A0A0J9X6R4"/>
<dbReference type="CDD" id="cd20208">
    <property type="entry name" value="Bbox1_DUF2009"/>
    <property type="match status" value="1"/>
</dbReference>
<sequence length="637" mass="72424">MKRPLRELISIDVEDAKLADLKEKEIPPVSDSEIIQKGFCIECGDQRSEISCLTCKDDFCLVCFGYLHRTGKRKLHKTRKLKPDDGQPDGETIKENSEQLDNNDTTDAEAEIQTAESILEEQQKQATVDRSNVEISDIVLQIKNHCQFIPMRLTMDERKLLRLLEAALNVSDYTDKVDVTSFKSKSKRIVAQLREMCSILAGLVVATDMDLGKSMFFRKAEDGDDEEEEEDFSVNAEWYKRVFEIGRRYKIMNPEKMRDSFGKLMYMIMDSRLPEIKEALEFDFYKPISTVYSFLEENDALALLDDPLIITATTDIVSEGKSRPTIQAEIRRKENSIKLLAKKYSSTALSALYGGPVVPDHRKRKGISAEDVRQCLYSIGDYHSYLRSNRHPVESIIKLLNQYFTADGPSSDDPDFSLGISSGQGGSRLSHSHTKQFHYVQQSLTLWSEIMRKMFQLWFQADSDLVSEKSRYQLTDTGQGLNRIKPCPSVARTMHNIIRTTMDRTGQWIGSSVVHLGDKAVPNALFFLDKYTQVPRILTPVFLVIKNVEDIVTTDSHIREFIESQFGSIDGLKMTILSDFFKHAFDGSGADNFYDAGSCIDGRLTSAWSWANDISKKPYYKIFLVAGFTSFNGTEGF</sequence>
<dbReference type="InterPro" id="IPR018553">
    <property type="entry name" value="E2_Ub-conjug_enz"/>
</dbReference>
<organism evidence="3 4">
    <name type="scientific">Geotrichum candidum</name>
    <name type="common">Oospora lactis</name>
    <name type="synonym">Dipodascus geotrichum</name>
    <dbReference type="NCBI Taxonomy" id="1173061"/>
    <lineage>
        <taxon>Eukaryota</taxon>
        <taxon>Fungi</taxon>
        <taxon>Dikarya</taxon>
        <taxon>Ascomycota</taxon>
        <taxon>Saccharomycotina</taxon>
        <taxon>Dipodascomycetes</taxon>
        <taxon>Dipodascales</taxon>
        <taxon>Dipodascaceae</taxon>
        <taxon>Geotrichum</taxon>
    </lineage>
</organism>
<dbReference type="EMBL" id="CCBN010000004">
    <property type="protein sequence ID" value="CDO52909.1"/>
    <property type="molecule type" value="Genomic_DNA"/>
</dbReference>
<feature type="region of interest" description="Disordered" evidence="1">
    <location>
        <begin position="77"/>
        <end position="104"/>
    </location>
</feature>
<feature type="domain" description="Non-canonical E2 ubiquitin-conjugating enzyme C-terminal" evidence="2">
    <location>
        <begin position="146"/>
        <end position="633"/>
    </location>
</feature>
<keyword evidence="4" id="KW-1185">Reference proteome</keyword>
<feature type="compositionally biased region" description="Basic and acidic residues" evidence="1">
    <location>
        <begin position="81"/>
        <end position="97"/>
    </location>
</feature>
<dbReference type="OrthoDB" id="406045at2759"/>
<reference evidence="3" key="1">
    <citation type="submission" date="2014-03" db="EMBL/GenBank/DDBJ databases">
        <authorList>
            <person name="Casaregola S."/>
        </authorList>
    </citation>
    <scope>NUCLEOTIDE SEQUENCE [LARGE SCALE GENOMIC DNA]</scope>
    <source>
        <strain evidence="3">CLIB 918</strain>
    </source>
</reference>
<comment type="caution">
    <text evidence="3">The sequence shown here is derived from an EMBL/GenBank/DDBJ whole genome shotgun (WGS) entry which is preliminary data.</text>
</comment>
<accession>A0A0J9X6R4</accession>
<dbReference type="Proteomes" id="UP000242525">
    <property type="component" value="Unassembled WGS sequence"/>
</dbReference>
<proteinExistence type="predicted"/>
<dbReference type="Pfam" id="PF09418">
    <property type="entry name" value="DUF2009"/>
    <property type="match status" value="1"/>
</dbReference>
<evidence type="ECO:0000259" key="2">
    <source>
        <dbReference type="Pfam" id="PF09418"/>
    </source>
</evidence>
<dbReference type="PANTHER" id="PTHR31560:SF0">
    <property type="entry name" value="UPF0652 PROTEIN C22H10.08"/>
    <property type="match status" value="1"/>
</dbReference>
<dbReference type="PANTHER" id="PTHR31560">
    <property type="entry name" value="UPF0652 PROTEIN C16A11.03C-RELATED"/>
    <property type="match status" value="1"/>
</dbReference>
<evidence type="ECO:0000313" key="4">
    <source>
        <dbReference type="Proteomes" id="UP000242525"/>
    </source>
</evidence>
<dbReference type="Pfam" id="PF22586">
    <property type="entry name" value="ANCHR-like_BBOX"/>
    <property type="match status" value="1"/>
</dbReference>
<name>A0A0J9X6R4_GEOCN</name>
<evidence type="ECO:0000313" key="3">
    <source>
        <dbReference type="EMBL" id="CDO52909.1"/>
    </source>
</evidence>
<gene>
    <name evidence="3" type="ORF">BN980_GECA04s01429g</name>
</gene>
<protein>
    <recommendedName>
        <fullName evidence="2">Non-canonical E2 ubiquitin-conjugating enzyme C-terminal domain-containing protein</fullName>
    </recommendedName>
</protein>
<evidence type="ECO:0000256" key="1">
    <source>
        <dbReference type="SAM" id="MobiDB-lite"/>
    </source>
</evidence>